<proteinExistence type="predicted"/>
<accession>A0A2U1NCS8</accession>
<dbReference type="Proteomes" id="UP000245207">
    <property type="component" value="Unassembled WGS sequence"/>
</dbReference>
<reference evidence="1 2" key="1">
    <citation type="journal article" date="2018" name="Mol. Plant">
        <title>The genome of Artemisia annua provides insight into the evolution of Asteraceae family and artemisinin biosynthesis.</title>
        <authorList>
            <person name="Shen Q."/>
            <person name="Zhang L."/>
            <person name="Liao Z."/>
            <person name="Wang S."/>
            <person name="Yan T."/>
            <person name="Shi P."/>
            <person name="Liu M."/>
            <person name="Fu X."/>
            <person name="Pan Q."/>
            <person name="Wang Y."/>
            <person name="Lv Z."/>
            <person name="Lu X."/>
            <person name="Zhang F."/>
            <person name="Jiang W."/>
            <person name="Ma Y."/>
            <person name="Chen M."/>
            <person name="Hao X."/>
            <person name="Li L."/>
            <person name="Tang Y."/>
            <person name="Lv G."/>
            <person name="Zhou Y."/>
            <person name="Sun X."/>
            <person name="Brodelius P.E."/>
            <person name="Rose J.K.C."/>
            <person name="Tang K."/>
        </authorList>
    </citation>
    <scope>NUCLEOTIDE SEQUENCE [LARGE SCALE GENOMIC DNA]</scope>
    <source>
        <strain evidence="2">cv. Huhao1</strain>
        <tissue evidence="1">Leaf</tissue>
    </source>
</reference>
<comment type="caution">
    <text evidence="1">The sequence shown here is derived from an EMBL/GenBank/DDBJ whole genome shotgun (WGS) entry which is preliminary data.</text>
</comment>
<protein>
    <submittedName>
        <fullName evidence="1">Uncharacterized protein</fullName>
    </submittedName>
</protein>
<organism evidence="1 2">
    <name type="scientific">Artemisia annua</name>
    <name type="common">Sweet wormwood</name>
    <dbReference type="NCBI Taxonomy" id="35608"/>
    <lineage>
        <taxon>Eukaryota</taxon>
        <taxon>Viridiplantae</taxon>
        <taxon>Streptophyta</taxon>
        <taxon>Embryophyta</taxon>
        <taxon>Tracheophyta</taxon>
        <taxon>Spermatophyta</taxon>
        <taxon>Magnoliopsida</taxon>
        <taxon>eudicotyledons</taxon>
        <taxon>Gunneridae</taxon>
        <taxon>Pentapetalae</taxon>
        <taxon>asterids</taxon>
        <taxon>campanulids</taxon>
        <taxon>Asterales</taxon>
        <taxon>Asteraceae</taxon>
        <taxon>Asteroideae</taxon>
        <taxon>Anthemideae</taxon>
        <taxon>Artemisiinae</taxon>
        <taxon>Artemisia</taxon>
    </lineage>
</organism>
<gene>
    <name evidence="1" type="ORF">CTI12_AA281930</name>
</gene>
<evidence type="ECO:0000313" key="1">
    <source>
        <dbReference type="EMBL" id="PWA71314.1"/>
    </source>
</evidence>
<evidence type="ECO:0000313" key="2">
    <source>
        <dbReference type="Proteomes" id="UP000245207"/>
    </source>
</evidence>
<dbReference type="AlphaFoldDB" id="A0A2U1NCS8"/>
<keyword evidence="2" id="KW-1185">Reference proteome</keyword>
<name>A0A2U1NCS8_ARTAN</name>
<dbReference type="EMBL" id="PKPP01003101">
    <property type="protein sequence ID" value="PWA71314.1"/>
    <property type="molecule type" value="Genomic_DNA"/>
</dbReference>
<sequence length="111" mass="12828">MGFKHDIKYNAAVYGTRQLFKILRLQQRILCQDYQHTPEKMVIWVMNGCRRFHALFAKASGIFLFNVQGISGDTEFCSKLAKEEFVIFLGGPKKSYKSSMQPFDLIFVIVP</sequence>